<keyword evidence="5" id="KW-0418">Kinase</keyword>
<evidence type="ECO:0000259" key="10">
    <source>
        <dbReference type="PROSITE" id="PS50011"/>
    </source>
</evidence>
<dbReference type="InterPro" id="IPR011047">
    <property type="entry name" value="Quinoprotein_ADH-like_sf"/>
</dbReference>
<dbReference type="Proteomes" id="UP000231019">
    <property type="component" value="Unassembled WGS sequence"/>
</dbReference>
<dbReference type="InterPro" id="IPR008271">
    <property type="entry name" value="Ser/Thr_kinase_AS"/>
</dbReference>
<evidence type="ECO:0000256" key="3">
    <source>
        <dbReference type="ARBA" id="ARBA00022679"/>
    </source>
</evidence>
<dbReference type="SUPFAM" id="SSF56112">
    <property type="entry name" value="Protein kinase-like (PK-like)"/>
    <property type="match status" value="1"/>
</dbReference>
<evidence type="ECO:0000256" key="1">
    <source>
        <dbReference type="ARBA" id="ARBA00012513"/>
    </source>
</evidence>
<gene>
    <name evidence="11" type="ORF">COW36_20720</name>
</gene>
<evidence type="ECO:0000313" key="12">
    <source>
        <dbReference type="Proteomes" id="UP000231019"/>
    </source>
</evidence>
<evidence type="ECO:0000256" key="6">
    <source>
        <dbReference type="ARBA" id="ARBA00022840"/>
    </source>
</evidence>
<dbReference type="Gene3D" id="2.130.10.10">
    <property type="entry name" value="YVTN repeat-like/Quinoprotein amine dehydrogenase"/>
    <property type="match status" value="2"/>
</dbReference>
<evidence type="ECO:0000256" key="8">
    <source>
        <dbReference type="ARBA" id="ARBA00048679"/>
    </source>
</evidence>
<dbReference type="Pfam" id="PF00069">
    <property type="entry name" value="Pkinase"/>
    <property type="match status" value="1"/>
</dbReference>
<evidence type="ECO:0000313" key="11">
    <source>
        <dbReference type="EMBL" id="PIW14466.1"/>
    </source>
</evidence>
<feature type="domain" description="Protein kinase" evidence="10">
    <location>
        <begin position="10"/>
        <end position="260"/>
    </location>
</feature>
<accession>A0A2M7FZA2</accession>
<dbReference type="PROSITE" id="PS00107">
    <property type="entry name" value="PROTEIN_KINASE_ATP"/>
    <property type="match status" value="1"/>
</dbReference>
<dbReference type="InterPro" id="IPR011009">
    <property type="entry name" value="Kinase-like_dom_sf"/>
</dbReference>
<proteinExistence type="predicted"/>
<dbReference type="SUPFAM" id="SSF50998">
    <property type="entry name" value="Quinoprotein alcohol dehydrogenase-like"/>
    <property type="match status" value="1"/>
</dbReference>
<protein>
    <recommendedName>
        <fullName evidence="1">non-specific serine/threonine protein kinase</fullName>
        <ecNumber evidence="1">2.7.11.1</ecNumber>
    </recommendedName>
</protein>
<keyword evidence="2" id="KW-0723">Serine/threonine-protein kinase</keyword>
<dbReference type="EMBL" id="PFFQ01000059">
    <property type="protein sequence ID" value="PIW14466.1"/>
    <property type="molecule type" value="Genomic_DNA"/>
</dbReference>
<reference evidence="11 12" key="1">
    <citation type="submission" date="2017-09" db="EMBL/GenBank/DDBJ databases">
        <title>Depth-based differentiation of microbial function through sediment-hosted aquifers and enrichment of novel symbionts in the deep terrestrial subsurface.</title>
        <authorList>
            <person name="Probst A.J."/>
            <person name="Ladd B."/>
            <person name="Jarett J.K."/>
            <person name="Geller-Mcgrath D.E."/>
            <person name="Sieber C.M."/>
            <person name="Emerson J.B."/>
            <person name="Anantharaman K."/>
            <person name="Thomas B.C."/>
            <person name="Malmstrom R."/>
            <person name="Stieglmeier M."/>
            <person name="Klingl A."/>
            <person name="Woyke T."/>
            <person name="Ryan C.M."/>
            <person name="Banfield J.F."/>
        </authorList>
    </citation>
    <scope>NUCLEOTIDE SEQUENCE [LARGE SCALE GENOMIC DNA]</scope>
    <source>
        <strain evidence="11">CG17_big_fil_post_rev_8_21_14_2_50_48_46</strain>
    </source>
</reference>
<dbReference type="CDD" id="cd14014">
    <property type="entry name" value="STKc_PknB_like"/>
    <property type="match status" value="1"/>
</dbReference>
<keyword evidence="6 9" id="KW-0067">ATP-binding</keyword>
<feature type="binding site" evidence="9">
    <location>
        <position position="39"/>
    </location>
    <ligand>
        <name>ATP</name>
        <dbReference type="ChEBI" id="CHEBI:30616"/>
    </ligand>
</feature>
<keyword evidence="4 9" id="KW-0547">Nucleotide-binding</keyword>
<evidence type="ECO:0000256" key="4">
    <source>
        <dbReference type="ARBA" id="ARBA00022741"/>
    </source>
</evidence>
<name>A0A2M7FZA2_9BACT</name>
<keyword evidence="3" id="KW-0808">Transferase</keyword>
<dbReference type="InterPro" id="IPR017441">
    <property type="entry name" value="Protein_kinase_ATP_BS"/>
</dbReference>
<evidence type="ECO:0000256" key="2">
    <source>
        <dbReference type="ARBA" id="ARBA00022527"/>
    </source>
</evidence>
<dbReference type="InterPro" id="IPR000719">
    <property type="entry name" value="Prot_kinase_dom"/>
</dbReference>
<comment type="caution">
    <text evidence="11">The sequence shown here is derived from an EMBL/GenBank/DDBJ whole genome shotgun (WGS) entry which is preliminary data.</text>
</comment>
<dbReference type="PANTHER" id="PTHR24363">
    <property type="entry name" value="SERINE/THREONINE PROTEIN KINASE"/>
    <property type="match status" value="1"/>
</dbReference>
<dbReference type="Gene3D" id="1.10.510.10">
    <property type="entry name" value="Transferase(Phosphotransferase) domain 1"/>
    <property type="match status" value="1"/>
</dbReference>
<evidence type="ECO:0000256" key="9">
    <source>
        <dbReference type="PROSITE-ProRule" id="PRU10141"/>
    </source>
</evidence>
<comment type="catalytic activity">
    <reaction evidence="7">
        <text>L-threonyl-[protein] + ATP = O-phospho-L-threonyl-[protein] + ADP + H(+)</text>
        <dbReference type="Rhea" id="RHEA:46608"/>
        <dbReference type="Rhea" id="RHEA-COMP:11060"/>
        <dbReference type="Rhea" id="RHEA-COMP:11605"/>
        <dbReference type="ChEBI" id="CHEBI:15378"/>
        <dbReference type="ChEBI" id="CHEBI:30013"/>
        <dbReference type="ChEBI" id="CHEBI:30616"/>
        <dbReference type="ChEBI" id="CHEBI:61977"/>
        <dbReference type="ChEBI" id="CHEBI:456216"/>
        <dbReference type="EC" id="2.7.11.1"/>
    </reaction>
</comment>
<dbReference type="EC" id="2.7.11.1" evidence="1"/>
<dbReference type="GO" id="GO:0004674">
    <property type="term" value="F:protein serine/threonine kinase activity"/>
    <property type="evidence" value="ECO:0007669"/>
    <property type="project" value="UniProtKB-KW"/>
</dbReference>
<evidence type="ECO:0000256" key="5">
    <source>
        <dbReference type="ARBA" id="ARBA00022777"/>
    </source>
</evidence>
<dbReference type="PROSITE" id="PS00108">
    <property type="entry name" value="PROTEIN_KINASE_ST"/>
    <property type="match status" value="1"/>
</dbReference>
<dbReference type="PROSITE" id="PS50011">
    <property type="entry name" value="PROTEIN_KINASE_DOM"/>
    <property type="match status" value="1"/>
</dbReference>
<dbReference type="SMART" id="SM00220">
    <property type="entry name" value="S_TKc"/>
    <property type="match status" value="1"/>
</dbReference>
<comment type="catalytic activity">
    <reaction evidence="8">
        <text>L-seryl-[protein] + ATP = O-phospho-L-seryl-[protein] + ADP + H(+)</text>
        <dbReference type="Rhea" id="RHEA:17989"/>
        <dbReference type="Rhea" id="RHEA-COMP:9863"/>
        <dbReference type="Rhea" id="RHEA-COMP:11604"/>
        <dbReference type="ChEBI" id="CHEBI:15378"/>
        <dbReference type="ChEBI" id="CHEBI:29999"/>
        <dbReference type="ChEBI" id="CHEBI:30616"/>
        <dbReference type="ChEBI" id="CHEBI:83421"/>
        <dbReference type="ChEBI" id="CHEBI:456216"/>
        <dbReference type="EC" id="2.7.11.1"/>
    </reaction>
</comment>
<dbReference type="PANTHER" id="PTHR24363:SF0">
    <property type="entry name" value="SERINE_THREONINE KINASE LIKE DOMAIN CONTAINING 1"/>
    <property type="match status" value="1"/>
</dbReference>
<evidence type="ECO:0000256" key="7">
    <source>
        <dbReference type="ARBA" id="ARBA00047899"/>
    </source>
</evidence>
<dbReference type="GO" id="GO:0005524">
    <property type="term" value="F:ATP binding"/>
    <property type="evidence" value="ECO:0007669"/>
    <property type="project" value="UniProtKB-UniRule"/>
</dbReference>
<organism evidence="11 12">
    <name type="scientific">bacterium (Candidatus Blackallbacteria) CG17_big_fil_post_rev_8_21_14_2_50_48_46</name>
    <dbReference type="NCBI Taxonomy" id="2014261"/>
    <lineage>
        <taxon>Bacteria</taxon>
        <taxon>Candidatus Blackallbacteria</taxon>
    </lineage>
</organism>
<sequence>MSKSSPAAHYQIIAPLGQGGFATTWLAKDTRTGQRCALKKLSLHKLDHWKSLELFERECKVLKNLKHTGIPRFIESWNSEDPFELVLVQEYIPGKSLQTWIEEGRRFSEDEALQLALQICDILIYLHRFSPPVVHRDLKPGNLILNEQDQIFLIDFGAVKQQVSAQAQHSITMMGTVGYIPLEQLEGRALPASDLYALGATLLFLLTGRSPAELPKKDLKPDFRSQTHFSMGFNRILDRLLDADLNKRYALAAELKRDLLKLIEKQQKRNQAFDFDKFKLWQTVPKAWAGFSPPTKIGMGLGVLLLSLPLLLQGLKHLSPTPPPKKTQAQTVETANVKMQSLRWQAAPLKNWQRLEPAPNLISLSQTPQGQVWGIASNALYLLSGSPDAPIHWEASKLTGGYASLNWLQATQNQGIWFASSDSHLYRLKDNTCLEMDKPSPAKITALGIWQDKLLLAAGPQLYFWDTRSDTFQLLGKLQESIEALYSDADKVLWVGDRNRLYRYEGKTWQKVWEGKSSYDDRIRVIRQAENKLWLGLEKGALALDLKRNLSYNLLNNGSSKGLESMPQQARWLATSHTYAEGLYQFKNGQAGAQTLGWRDGLPDDRFQALLLDAQAQLWFSGQSGELWKTPTAELLKQMQAPKPPAHPALRFESACAAWQGLQPAPSAQLAGDGQSGDLRVYWNQQQLCPYGEGFRSQQGELLELNWQGLKKWTHGKVQKLPLPERMLSSQSLWLDSKQRIWLARRYPYILLRFVNQNWQKFGSQQGFSEGSAALLYETRAGKILAGSKVKGELPLQVFDESSQQWLNSGLKYQKSWMTPEAKQILELHTGQLALATDEGLFLIEADFKQAQKVEGLPYKEIQGVAEDAQHRLWIIYDRHGKGRGLSLWDPAKGKVSHLDSRQGLVPDRFQEIAIDSQKRLWLMGGGMGVAVYTQAPLEKAMKALSP</sequence>
<dbReference type="InterPro" id="IPR015943">
    <property type="entry name" value="WD40/YVTN_repeat-like_dom_sf"/>
</dbReference>
<dbReference type="AlphaFoldDB" id="A0A2M7FZA2"/>